<evidence type="ECO:0000313" key="2">
    <source>
        <dbReference type="Proteomes" id="UP000683360"/>
    </source>
</evidence>
<dbReference type="Gene3D" id="1.25.40.20">
    <property type="entry name" value="Ankyrin repeat-containing domain"/>
    <property type="match status" value="1"/>
</dbReference>
<organism evidence="1 2">
    <name type="scientific">Mytilus edulis</name>
    <name type="common">Blue mussel</name>
    <dbReference type="NCBI Taxonomy" id="6550"/>
    <lineage>
        <taxon>Eukaryota</taxon>
        <taxon>Metazoa</taxon>
        <taxon>Spiralia</taxon>
        <taxon>Lophotrochozoa</taxon>
        <taxon>Mollusca</taxon>
        <taxon>Bivalvia</taxon>
        <taxon>Autobranchia</taxon>
        <taxon>Pteriomorphia</taxon>
        <taxon>Mytilida</taxon>
        <taxon>Mytiloidea</taxon>
        <taxon>Mytilidae</taxon>
        <taxon>Mytilinae</taxon>
        <taxon>Mytilus</taxon>
    </lineage>
</organism>
<protein>
    <submittedName>
        <fullName evidence="1">ANK</fullName>
    </submittedName>
</protein>
<accession>A0A8S3S419</accession>
<keyword evidence="2" id="KW-1185">Reference proteome</keyword>
<gene>
    <name evidence="1" type="ORF">MEDL_29593</name>
</gene>
<name>A0A8S3S419_MYTED</name>
<dbReference type="Proteomes" id="UP000683360">
    <property type="component" value="Unassembled WGS sequence"/>
</dbReference>
<dbReference type="EMBL" id="CAJPWZ010001456">
    <property type="protein sequence ID" value="CAG2215817.1"/>
    <property type="molecule type" value="Genomic_DNA"/>
</dbReference>
<evidence type="ECO:0000313" key="1">
    <source>
        <dbReference type="EMBL" id="CAG2215817.1"/>
    </source>
</evidence>
<dbReference type="InterPro" id="IPR036770">
    <property type="entry name" value="Ankyrin_rpt-contain_sf"/>
</dbReference>
<dbReference type="OrthoDB" id="6138656at2759"/>
<sequence length="368" mass="41938">MSSVECKDFTLFQDAISNLETSFIVHEVHEDMIKFTHSSVQNALFSVVGKHYPDDLIKYCDYTLLSLITTSQYLVKGITMIVISDQCSLILRDRILELLTSGSSKVLRVVSELNVLKDKAFFMKCQEFEKSFVEAVDENDWLLYVHFAAVGCIKWVKHLFNQISNNRQLILALEVACGSNKLRVVKFLLENNIQPNIRCCFNAVRGGYLDILIALVEAHVDLCELDKTETYWKIRSHSLTIMDEAALFNQCHLIGPLLKLCPKLIDCKSSCGTTVIHALAMAGNLELLKNILHVKRFPLTTNRAWIQLSFILHVKAIDLRPSNILLIHTQIYYFQNITASLAGQCYILLHKVEILRCLITCTQRLLVN</sequence>
<dbReference type="SUPFAM" id="SSF48403">
    <property type="entry name" value="Ankyrin repeat"/>
    <property type="match status" value="1"/>
</dbReference>
<reference evidence="1" key="1">
    <citation type="submission" date="2021-03" db="EMBL/GenBank/DDBJ databases">
        <authorList>
            <person name="Bekaert M."/>
        </authorList>
    </citation>
    <scope>NUCLEOTIDE SEQUENCE</scope>
</reference>
<dbReference type="AlphaFoldDB" id="A0A8S3S419"/>
<proteinExistence type="predicted"/>
<comment type="caution">
    <text evidence="1">The sequence shown here is derived from an EMBL/GenBank/DDBJ whole genome shotgun (WGS) entry which is preliminary data.</text>
</comment>